<dbReference type="InterPro" id="IPR036709">
    <property type="entry name" value="Autotransporte_beta_dom_sf"/>
</dbReference>
<accession>A0ABP1YWC7</accession>
<dbReference type="PROSITE" id="PS51208">
    <property type="entry name" value="AUTOTRANSPORTER"/>
    <property type="match status" value="1"/>
</dbReference>
<organism evidence="4 5">
    <name type="scientific">Yersinia aldovae</name>
    <dbReference type="NCBI Taxonomy" id="29483"/>
    <lineage>
        <taxon>Bacteria</taxon>
        <taxon>Pseudomonadati</taxon>
        <taxon>Pseudomonadota</taxon>
        <taxon>Gammaproteobacteria</taxon>
        <taxon>Enterobacterales</taxon>
        <taxon>Yersiniaceae</taxon>
        <taxon>Yersinia</taxon>
    </lineage>
</organism>
<evidence type="ECO:0000256" key="1">
    <source>
        <dbReference type="ARBA" id="ARBA00022729"/>
    </source>
</evidence>
<gene>
    <name evidence="4" type="primary">yapH_2</name>
    <name evidence="4" type="ORF">ERS137966_04177</name>
</gene>
<sequence>MQSFIVTSELARKTKGKKLSLSSTRDLHTKISSIFFNYKILIVLIASVFASPLHAISLTVSNYAPDDGGFETVITDNSSLSGGFNLIKPGKAGYTTVSLATAKANGWISTTTGSGPDAVDLNIFRIGDQTSTITYTDPTTGNAVTVNVYDNNKMLLTPAANFAVAVSTPVGKDGQYVDRNFYQIKSGGSLDVNVGNSGSGWVNDATNQFYAIMKGTVNNKNTTSAFYVKSDGSSGSAILNYNSKTVIRAGNNANNIKDTNSFSAAFPSDKFLGKFDSVIGQQNITNLQEFQAYNQNLIEAMKSGHIILTSEQYKNELYKAWDNSNNVIYLDTGVPADDATRAIVNRDRVSYIHADGIQSIVNISKDANIQIFSSDISLARLENGATLINNGVLGSVNGSIQGSYIVNASQNSQFINNGVLDAGTSPEMADFITSGGSVLGSNSPGENLIAILATGTSQITNNGVVNLASHGVNKANTAVLMNDTATLYNNGSINIAATKDALSSGTGVENIGILLQGAAKVSNAGDIYVGREAQRVKDDVTTDISINQPSTAVRVKSGTYSGLKGSTITLGSKVGNAVAIDAQNNNAHVIHEGTLNIQGAGSVANKASSLNVGILSQGGASDVVSSGTINLNGINAIAMQAKAGSTLENSGIININGGLDPVTRLANYGIYASGDKSIGVLSGTINLSGESGIGLHARDKGAIVVKDSGKVNFVSGNKQVGYYVYGVGSSITNQATSTQDVSTSGSVLYRVDGGATFNGSLSLATSMVASGKNSAIAQVTGKGSKFTTGIMSLDITGDAATGIRVEGGATGELTKDTVIIKVAGKDTTAGIVDGHYYDLSGNIDPTKKGDSVLTSYAALNTSNTASGAFGYIARNGGILNHKGNISFDQNGSTGVLVSGGILNNDGYITVNGVAVNIQGANSVVNNTENGTVTALDGSAAYLVGKDASLNLTGAGVTSAAGSAHGILLDNGAKGLVVDGATISMSINGSGNAIENKADISGIQLKNTTINVGNGVGVHTGASMAQTNTGIINVTGNGTGIMFENVNDGSETNNVLDMSDSKGLVINVENSGGKGIVTNASTDLKTGVSVNVKDGAGGAALIVKGSTKKVEQSGNLTSKSTIASVVDINNAHVNEFINNGNIQALDQIQKAVETTTGPGVVFTNASGGNIRGQVNLLAGNNVVTLESGSTGTDFTTGNGTDIFVLKDVRASEITLFNSINGGTGDDTLKLQNSEYILNRADAITGMEHIELTQGSTLTLDNILLALGDNQNDSNMTGYAIDSTSILSIKNNNSVDFTGHLSGLGVMTVDTSGNQFNFTPNNTSDGFTGTVGLGNTRFELSGLNTQALSNATLRADVGNITHVGSGQQTIGGLSFNGGTLKFDGVTPGVSTSSGYIHASHMDLLGRGTVQVDAGSVSNDRPLPNTTLSILEQDDGQTLIKLADSTSTVQGGAGNLILTDKDGKVISDGVVLDISQNGNSVAQGTYDYRLTGGNSDDGLYISYGLTQVELQGLGNNALVLDANGKAGNSADLSAKITGQGDLAFDSQIGQTVSLSNMDNDYTGITDLRSGRVLMLNDNVLGQTRELKLANTTVLDMNQHSQTIGTLSSDLGSLLNINGGRLILEHGGVASGQLSGDGELIVEADKLTLDCANTSLTARTTIMSGALTELNNTLGLGFGDIVNKGELLINTAKGVLYNNISDSGLVALKNSQFILAGNNSQFSGTFSIDNDSQLTAGSAEHLGTAVIEDQGELILSTNSDWNFVNTVTGDGILTKLGSGTVMLNSDIAYTGNTELRQGGLVLGNASAPMTLASQQVNIYEGAKLSGFGGIAGNVNNAGILQVGTDNQTKTAGQLQTFTIDKDLVNSGMILIGTKGEAAGNQLLVKGNYNGEDGHIHFNTVLGDDNSVTDKMIITGDSIGKTGVSVSNAGGAGAQTLNGIELIHVNGASDGEFSQDGRIVAGAYDYTLGRGHGENSSNWYLTSKQNGVIPPGPNPEPGEETERPEGGSYIANLAAANNLFVTRLHDRLGETQYVDALTGEQKVTSMWMRQVGGHNNFRDAQGQLKTQSNRYIMQLGGDIAQWSIDGLDRWHLGVMAGYGNNNSNTHSNVSGYNSKGSVDGYSTGVYGTWYANDAEKTGTYIDSWLQYSWFNNTVNGEQIASESYKSRGVSASVEVGQTFKLNEFKGSEGMTNTWYIQPQAQAVWMGVKAKNHIEENGTQVNSDGDGNLMTRLGIRTYLKGHHSSDEGKGREFEPFIEANWIHNTKDFATTMNGITIKQSGTSNLGEVKVGVDGQLDPRLNLWGNIGVQVGGNGYNDAAAMIGVKYNF</sequence>
<dbReference type="CDD" id="cd01344">
    <property type="entry name" value="PL2_Passenger_AT"/>
    <property type="match status" value="1"/>
</dbReference>
<dbReference type="SUPFAM" id="SSF51126">
    <property type="entry name" value="Pectin lyase-like"/>
    <property type="match status" value="1"/>
</dbReference>
<feature type="domain" description="Autotransporter" evidence="3">
    <location>
        <begin position="2034"/>
        <end position="2322"/>
    </location>
</feature>
<proteinExistence type="predicted"/>
<dbReference type="SMART" id="SM00869">
    <property type="entry name" value="Autotransporter"/>
    <property type="match status" value="1"/>
</dbReference>
<dbReference type="InterPro" id="IPR013425">
    <property type="entry name" value="Autotrns_rpt"/>
</dbReference>
<dbReference type="NCBIfam" id="TIGR02601">
    <property type="entry name" value="autotrns_rpt"/>
    <property type="match status" value="1"/>
</dbReference>
<dbReference type="EMBL" id="CQEH01000037">
    <property type="protein sequence ID" value="CNL80286.1"/>
    <property type="molecule type" value="Genomic_DNA"/>
</dbReference>
<dbReference type="Gene3D" id="2.40.128.130">
    <property type="entry name" value="Autotransporter beta-domain"/>
    <property type="match status" value="1"/>
</dbReference>
<dbReference type="Pfam" id="PF03797">
    <property type="entry name" value="Autotransporter"/>
    <property type="match status" value="1"/>
</dbReference>
<dbReference type="Gene3D" id="2.160.20.20">
    <property type="match status" value="1"/>
</dbReference>
<dbReference type="Proteomes" id="UP000038647">
    <property type="component" value="Unassembled WGS sequence"/>
</dbReference>
<dbReference type="InterPro" id="IPR050909">
    <property type="entry name" value="Bact_Autotransporter_VF"/>
</dbReference>
<evidence type="ECO:0000259" key="3">
    <source>
        <dbReference type="PROSITE" id="PS51208"/>
    </source>
</evidence>
<dbReference type="InterPro" id="IPR012332">
    <property type="entry name" value="Autotransporter_pectin_lyase_C"/>
</dbReference>
<evidence type="ECO:0000313" key="5">
    <source>
        <dbReference type="Proteomes" id="UP000038647"/>
    </source>
</evidence>
<dbReference type="Pfam" id="PF18883">
    <property type="entry name" value="AC_1"/>
    <property type="match status" value="1"/>
</dbReference>
<dbReference type="PANTHER" id="PTHR12338:SF5">
    <property type="entry name" value="ANTIGEN 43-RELATED"/>
    <property type="match status" value="1"/>
</dbReference>
<dbReference type="NCBIfam" id="TIGR01414">
    <property type="entry name" value="autotrans_barl"/>
    <property type="match status" value="1"/>
</dbReference>
<protein>
    <submittedName>
        <fullName evidence="4">Autotransporter protein</fullName>
    </submittedName>
</protein>
<dbReference type="SUPFAM" id="SSF103515">
    <property type="entry name" value="Autotransporter"/>
    <property type="match status" value="1"/>
</dbReference>
<comment type="caution">
    <text evidence="4">The sequence shown here is derived from an EMBL/GenBank/DDBJ whole genome shotgun (WGS) entry which is preliminary data.</text>
</comment>
<dbReference type="InterPro" id="IPR043990">
    <property type="entry name" value="AC_1"/>
</dbReference>
<dbReference type="InterPro" id="IPR006315">
    <property type="entry name" value="OM_autotransptr_brl_dom"/>
</dbReference>
<dbReference type="InterPro" id="IPR005546">
    <property type="entry name" value="Autotransporte_beta"/>
</dbReference>
<keyword evidence="5" id="KW-1185">Reference proteome</keyword>
<evidence type="ECO:0000256" key="2">
    <source>
        <dbReference type="SAM" id="MobiDB-lite"/>
    </source>
</evidence>
<name>A0ABP1YWC7_YERAL</name>
<feature type="region of interest" description="Disordered" evidence="2">
    <location>
        <begin position="1980"/>
        <end position="1999"/>
    </location>
</feature>
<dbReference type="PANTHER" id="PTHR12338">
    <property type="entry name" value="AUTOTRANSPORTER"/>
    <property type="match status" value="1"/>
</dbReference>
<reference evidence="4 5" key="1">
    <citation type="submission" date="2015-03" db="EMBL/GenBank/DDBJ databases">
        <authorList>
            <consortium name="Pathogen Informatics"/>
            <person name="Murphy D."/>
        </authorList>
    </citation>
    <scope>NUCLEOTIDE SEQUENCE [LARGE SCALE GENOMIC DNA]</scope>
    <source>
        <strain evidence="4 5">IP08791</strain>
    </source>
</reference>
<dbReference type="InterPro" id="IPR011050">
    <property type="entry name" value="Pectin_lyase_fold/virulence"/>
</dbReference>
<keyword evidence="1" id="KW-0732">Signal</keyword>
<evidence type="ECO:0000313" key="4">
    <source>
        <dbReference type="EMBL" id="CNL80286.1"/>
    </source>
</evidence>